<dbReference type="OrthoDB" id="9628575at2759"/>
<dbReference type="InterPro" id="IPR032675">
    <property type="entry name" value="LRR_dom_sf"/>
</dbReference>
<dbReference type="GO" id="GO:0045892">
    <property type="term" value="P:negative regulation of DNA-templated transcription"/>
    <property type="evidence" value="ECO:0007669"/>
    <property type="project" value="InterPro"/>
</dbReference>
<gene>
    <name evidence="5" type="primary">LOC113838758</name>
</gene>
<dbReference type="InterPro" id="IPR050694">
    <property type="entry name" value="LRRC14/PRAME"/>
</dbReference>
<protein>
    <submittedName>
        <fullName evidence="5">PRAME family member 12-like</fullName>
    </submittedName>
</protein>
<dbReference type="PANTHER" id="PTHR14224:SF3">
    <property type="entry name" value="PRAME LIKE 17-RELATED"/>
    <property type="match status" value="1"/>
</dbReference>
<keyword evidence="2" id="KW-0433">Leucine-rich repeat</keyword>
<dbReference type="GO" id="GO:0043066">
    <property type="term" value="P:negative regulation of apoptotic process"/>
    <property type="evidence" value="ECO:0007669"/>
    <property type="project" value="InterPro"/>
</dbReference>
<evidence type="ECO:0000256" key="2">
    <source>
        <dbReference type="ARBA" id="ARBA00022614"/>
    </source>
</evidence>
<dbReference type="GO" id="GO:0045596">
    <property type="term" value="P:negative regulation of cell differentiation"/>
    <property type="evidence" value="ECO:0007669"/>
    <property type="project" value="InterPro"/>
</dbReference>
<dbReference type="PANTHER" id="PTHR14224">
    <property type="entry name" value="SIMILAR TO PREFERENTIALLY EXPRESSED ANTIGEN IN MELANOMA-LIKE 3"/>
    <property type="match status" value="1"/>
</dbReference>
<accession>A0A9J7K532</accession>
<sequence>MVAAWPFSYLPVGALMETPNVELLQAVLGGVDILQAQKVRPRRWKLRVLDLRNMTQDFWDVWPSRKNWYCSTETESQEQVGNKLRRDVKVVTDLSLRFYLKEHQTCLLQWAQQRKDSVQLCCVKMIIFAFPVEIINEVLDIFLPDDIEELELFTNQVLIFLGHIAPHFGHMTKLRKFCLTHTFLQTDMVVNTLADIEEMCALQFLSEFSKLNSLKHLSMEGIYFSHLPLQQLLSCLKTPLESLSINLCYLTHSDLINLSQCQRLCQLKHLNLSNVVFSKSGVTHLRVLLENTADSLQTLELANCRMGDSELSALLPALSQCSQITTANFYDNDISTAILKKLVQSMANLSNLTAEFYPAPLECYDPLGSVHVEEFSQLCIELQNIVFAKRQPKTIVFGTGICLECRRRCVYNTEIRLCQCWQ</sequence>
<reference evidence="5" key="1">
    <citation type="submission" date="2025-08" db="UniProtKB">
        <authorList>
            <consortium name="RefSeq"/>
        </authorList>
    </citation>
    <scope>IDENTIFICATION</scope>
    <source>
        <strain evidence="5">17A/GY</strain>
        <tissue evidence="5">Liver</tissue>
    </source>
</reference>
<dbReference type="RefSeq" id="XP_035309722.1">
    <property type="nucleotide sequence ID" value="XM_035453831.1"/>
</dbReference>
<evidence type="ECO:0000313" key="5">
    <source>
        <dbReference type="RefSeq" id="XP_035309722.1"/>
    </source>
</evidence>
<evidence type="ECO:0000256" key="1">
    <source>
        <dbReference type="ARBA" id="ARBA00009608"/>
    </source>
</evidence>
<dbReference type="InterPro" id="IPR026271">
    <property type="entry name" value="PRAME"/>
</dbReference>
<organism evidence="4 5">
    <name type="scientific">Cricetulus griseus</name>
    <name type="common">Chinese hamster</name>
    <name type="synonym">Cricetulus barabensis griseus</name>
    <dbReference type="NCBI Taxonomy" id="10029"/>
    <lineage>
        <taxon>Eukaryota</taxon>
        <taxon>Metazoa</taxon>
        <taxon>Chordata</taxon>
        <taxon>Craniata</taxon>
        <taxon>Vertebrata</taxon>
        <taxon>Euteleostomi</taxon>
        <taxon>Mammalia</taxon>
        <taxon>Eutheria</taxon>
        <taxon>Euarchontoglires</taxon>
        <taxon>Glires</taxon>
        <taxon>Rodentia</taxon>
        <taxon>Myomorpha</taxon>
        <taxon>Muroidea</taxon>
        <taxon>Cricetidae</taxon>
        <taxon>Cricetinae</taxon>
        <taxon>Cricetulus</taxon>
    </lineage>
</organism>
<dbReference type="GO" id="GO:0005737">
    <property type="term" value="C:cytoplasm"/>
    <property type="evidence" value="ECO:0007669"/>
    <property type="project" value="TreeGrafter"/>
</dbReference>
<evidence type="ECO:0000313" key="4">
    <source>
        <dbReference type="Proteomes" id="UP001108280"/>
    </source>
</evidence>
<proteinExistence type="inferred from homology"/>
<dbReference type="KEGG" id="cge:113838758"/>
<dbReference type="GO" id="GO:0008284">
    <property type="term" value="P:positive regulation of cell population proliferation"/>
    <property type="evidence" value="ECO:0007669"/>
    <property type="project" value="InterPro"/>
</dbReference>
<dbReference type="GeneID" id="113838758"/>
<dbReference type="AlphaFoldDB" id="A0A9J7K532"/>
<name>A0A9J7K532_CRIGR</name>
<keyword evidence="3" id="KW-0677">Repeat</keyword>
<dbReference type="Proteomes" id="UP001108280">
    <property type="component" value="Unplaced"/>
</dbReference>
<evidence type="ECO:0000256" key="3">
    <source>
        <dbReference type="ARBA" id="ARBA00022737"/>
    </source>
</evidence>
<dbReference type="SUPFAM" id="SSF52047">
    <property type="entry name" value="RNI-like"/>
    <property type="match status" value="1"/>
</dbReference>
<keyword evidence="4" id="KW-1185">Reference proteome</keyword>
<dbReference type="PIRSF" id="PIRSF038286">
    <property type="entry name" value="PRAME"/>
    <property type="match status" value="1"/>
</dbReference>
<comment type="similarity">
    <text evidence="1">Belongs to the PRAME family.</text>
</comment>
<dbReference type="Gene3D" id="3.80.10.10">
    <property type="entry name" value="Ribonuclease Inhibitor"/>
    <property type="match status" value="1"/>
</dbReference>